<evidence type="ECO:0000256" key="7">
    <source>
        <dbReference type="ARBA" id="ARBA00022989"/>
    </source>
</evidence>
<proteinExistence type="inferred from homology"/>
<accession>A0A397Q3S6</accession>
<comment type="caution">
    <text evidence="10">The sequence shown here is derived from an EMBL/GenBank/DDBJ whole genome shotgun (WGS) entry which is preliminary data.</text>
</comment>
<feature type="transmembrane region" description="Helical" evidence="9">
    <location>
        <begin position="394"/>
        <end position="417"/>
    </location>
</feature>
<dbReference type="InterPro" id="IPR004764">
    <property type="entry name" value="MdtF-like"/>
</dbReference>
<dbReference type="Gene3D" id="3.30.70.1430">
    <property type="entry name" value="Multidrug efflux transporter AcrB pore domain"/>
    <property type="match status" value="2"/>
</dbReference>
<feature type="transmembrane region" description="Helical" evidence="9">
    <location>
        <begin position="968"/>
        <end position="988"/>
    </location>
</feature>
<dbReference type="InterPro" id="IPR027463">
    <property type="entry name" value="AcrB_DN_DC_subdom"/>
</dbReference>
<feature type="transmembrane region" description="Helical" evidence="9">
    <location>
        <begin position="891"/>
        <end position="913"/>
    </location>
</feature>
<evidence type="ECO:0000313" key="11">
    <source>
        <dbReference type="Proteomes" id="UP000266273"/>
    </source>
</evidence>
<dbReference type="SUPFAM" id="SSF82693">
    <property type="entry name" value="Multidrug efflux transporter AcrB pore domain, PN1, PN2, PC1 and PC2 subdomains"/>
    <property type="match status" value="3"/>
</dbReference>
<dbReference type="GO" id="GO:0005886">
    <property type="term" value="C:plasma membrane"/>
    <property type="evidence" value="ECO:0007669"/>
    <property type="project" value="UniProtKB-SubCell"/>
</dbReference>
<gene>
    <name evidence="10" type="ORF">BXY53_0848</name>
</gene>
<feature type="transmembrane region" description="Helical" evidence="9">
    <location>
        <begin position="865"/>
        <end position="884"/>
    </location>
</feature>
<comment type="similarity">
    <text evidence="2 9">Belongs to the resistance-nodulation-cell division (RND) (TC 2.A.6) family.</text>
</comment>
<dbReference type="InterPro" id="IPR001036">
    <property type="entry name" value="Acrflvin-R"/>
</dbReference>
<keyword evidence="5 9" id="KW-0997">Cell inner membrane</keyword>
<dbReference type="NCBIfam" id="TIGR00915">
    <property type="entry name" value="2A0602"/>
    <property type="match status" value="1"/>
</dbReference>
<evidence type="ECO:0000256" key="4">
    <source>
        <dbReference type="ARBA" id="ARBA00022475"/>
    </source>
</evidence>
<keyword evidence="11" id="KW-1185">Reference proteome</keyword>
<dbReference type="Gene3D" id="3.30.70.1440">
    <property type="entry name" value="Multidrug efflux transporter AcrB pore domain"/>
    <property type="match status" value="1"/>
</dbReference>
<keyword evidence="4" id="KW-1003">Cell membrane</keyword>
<feature type="transmembrane region" description="Helical" evidence="9">
    <location>
        <begin position="528"/>
        <end position="552"/>
    </location>
</feature>
<organism evidence="10 11">
    <name type="scientific">Dichotomicrobium thermohalophilum</name>
    <dbReference type="NCBI Taxonomy" id="933063"/>
    <lineage>
        <taxon>Bacteria</taxon>
        <taxon>Pseudomonadati</taxon>
        <taxon>Pseudomonadota</taxon>
        <taxon>Alphaproteobacteria</taxon>
        <taxon>Hyphomicrobiales</taxon>
        <taxon>Hyphomicrobiaceae</taxon>
        <taxon>Dichotomicrobium</taxon>
    </lineage>
</organism>
<evidence type="ECO:0000256" key="5">
    <source>
        <dbReference type="ARBA" id="ARBA00022519"/>
    </source>
</evidence>
<feature type="transmembrane region" description="Helical" evidence="9">
    <location>
        <begin position="994"/>
        <end position="1022"/>
    </location>
</feature>
<keyword evidence="8 9" id="KW-0472">Membrane</keyword>
<dbReference type="EMBL" id="QXDF01000001">
    <property type="protein sequence ID" value="RIA55772.1"/>
    <property type="molecule type" value="Genomic_DNA"/>
</dbReference>
<feature type="transmembrane region" description="Helical" evidence="9">
    <location>
        <begin position="12"/>
        <end position="32"/>
    </location>
</feature>
<dbReference type="GO" id="GO:0015562">
    <property type="term" value="F:efflux transmembrane transporter activity"/>
    <property type="evidence" value="ECO:0007669"/>
    <property type="project" value="InterPro"/>
</dbReference>
<evidence type="ECO:0000256" key="6">
    <source>
        <dbReference type="ARBA" id="ARBA00022692"/>
    </source>
</evidence>
<comment type="subcellular location">
    <subcellularLocation>
        <location evidence="1 9">Cell inner membrane</location>
        <topology evidence="1 9">Multi-pass membrane protein</topology>
    </subcellularLocation>
</comment>
<dbReference type="SUPFAM" id="SSF82714">
    <property type="entry name" value="Multidrug efflux transporter AcrB TolC docking domain, DN and DC subdomains"/>
    <property type="match status" value="2"/>
</dbReference>
<dbReference type="PANTHER" id="PTHR32063:SF11">
    <property type="entry name" value="CATION OR DRUG EFFLUX SYSTEM PROTEIN"/>
    <property type="match status" value="1"/>
</dbReference>
<keyword evidence="3 9" id="KW-0813">Transport</keyword>
<dbReference type="FunFam" id="1.20.1640.10:FF:000001">
    <property type="entry name" value="Efflux pump membrane transporter"/>
    <property type="match status" value="1"/>
</dbReference>
<evidence type="ECO:0000256" key="3">
    <source>
        <dbReference type="ARBA" id="ARBA00022448"/>
    </source>
</evidence>
<dbReference type="Proteomes" id="UP000266273">
    <property type="component" value="Unassembled WGS sequence"/>
</dbReference>
<feature type="transmembrane region" description="Helical" evidence="9">
    <location>
        <begin position="919"/>
        <end position="943"/>
    </location>
</feature>
<dbReference type="OrthoDB" id="8308837at2"/>
<evidence type="ECO:0000256" key="1">
    <source>
        <dbReference type="ARBA" id="ARBA00004429"/>
    </source>
</evidence>
<dbReference type="GO" id="GO:0042910">
    <property type="term" value="F:xenobiotic transmembrane transporter activity"/>
    <property type="evidence" value="ECO:0007669"/>
    <property type="project" value="TreeGrafter"/>
</dbReference>
<feature type="transmembrane region" description="Helical" evidence="9">
    <location>
        <begin position="367"/>
        <end position="388"/>
    </location>
</feature>
<dbReference type="AlphaFoldDB" id="A0A397Q3S6"/>
<keyword evidence="6 9" id="KW-0812">Transmembrane</keyword>
<reference evidence="10 11" key="1">
    <citation type="submission" date="2018-08" db="EMBL/GenBank/DDBJ databases">
        <title>Genomic Encyclopedia of Archaeal and Bacterial Type Strains, Phase II (KMG-II): from individual species to whole genera.</title>
        <authorList>
            <person name="Goeker M."/>
        </authorList>
    </citation>
    <scope>NUCLEOTIDE SEQUENCE [LARGE SCALE GENOMIC DNA]</scope>
    <source>
        <strain evidence="10 11">DSM 5002</strain>
    </source>
</reference>
<protein>
    <recommendedName>
        <fullName evidence="9">Efflux pump membrane transporter</fullName>
    </recommendedName>
</protein>
<dbReference type="PRINTS" id="PR00702">
    <property type="entry name" value="ACRIFLAVINRP"/>
</dbReference>
<evidence type="ECO:0000256" key="2">
    <source>
        <dbReference type="ARBA" id="ARBA00010942"/>
    </source>
</evidence>
<dbReference type="Gene3D" id="3.30.70.1320">
    <property type="entry name" value="Multidrug efflux transporter AcrB pore domain like"/>
    <property type="match status" value="1"/>
</dbReference>
<feature type="transmembrane region" description="Helical" evidence="9">
    <location>
        <begin position="438"/>
        <end position="459"/>
    </location>
</feature>
<keyword evidence="7 9" id="KW-1133">Transmembrane helix</keyword>
<dbReference type="Pfam" id="PF00873">
    <property type="entry name" value="ACR_tran"/>
    <property type="match status" value="1"/>
</dbReference>
<dbReference type="Gene3D" id="1.20.1640.10">
    <property type="entry name" value="Multidrug efflux transporter AcrB transmembrane domain"/>
    <property type="match status" value="2"/>
</dbReference>
<feature type="transmembrane region" description="Helical" evidence="9">
    <location>
        <begin position="341"/>
        <end position="360"/>
    </location>
</feature>
<evidence type="ECO:0000256" key="9">
    <source>
        <dbReference type="RuleBase" id="RU364070"/>
    </source>
</evidence>
<dbReference type="PANTHER" id="PTHR32063">
    <property type="match status" value="1"/>
</dbReference>
<dbReference type="RefSeq" id="WP_119060625.1">
    <property type="nucleotide sequence ID" value="NZ_QXDF01000001.1"/>
</dbReference>
<dbReference type="SUPFAM" id="SSF82866">
    <property type="entry name" value="Multidrug efflux transporter AcrB transmembrane domain"/>
    <property type="match status" value="2"/>
</dbReference>
<feature type="transmembrane region" description="Helical" evidence="9">
    <location>
        <begin position="465"/>
        <end position="488"/>
    </location>
</feature>
<evidence type="ECO:0000256" key="8">
    <source>
        <dbReference type="ARBA" id="ARBA00023136"/>
    </source>
</evidence>
<name>A0A397Q3S6_9HYPH</name>
<dbReference type="GO" id="GO:0009636">
    <property type="term" value="P:response to toxic substance"/>
    <property type="evidence" value="ECO:0007669"/>
    <property type="project" value="UniProtKB-ARBA"/>
</dbReference>
<dbReference type="Gene3D" id="3.30.2090.10">
    <property type="entry name" value="Multidrug efflux transporter AcrB TolC docking domain, DN and DC subdomains"/>
    <property type="match status" value="2"/>
</dbReference>
<sequence length="1040" mass="111722">MIHFFISRPIFASVIALILVIFGGVALLVLPVSRYPNVIPPQVRTTATFTGGDAATVADTVATPLEQAINGVDNLIYIQSTSSNDGVATVSATFAVGTDPDIASVDVLTEVNEARPQLPPAARDRGITIETASPQITAVISLVGQTERFDELFLSNYATINIVDRIRRLEGVGRVVNFTRRDYAMRIWLDPAKLDYFKLDPVDVITAIREQNAPFAGGAIGAEPAPEGQDFSYTVSTKGRLETAEQFKEIVLRARPDGTVVTVGDVARVELGAESYGSAAHYSGNTAAQIGIFQAPDANALELLSAINAEMEEISQRFPDGIRYEIGFDTSRFVTAAVQEVVKTLGFAILLVVLVVFVFLQKWRATMIPSLVIPIALMGSFGLMYLLGFSVNQLTLLGLILAVGLVVDDAIVVVENVNRHLSEGEARETATRSAMSEVIGPIIATTAVLFALFVPVAFIPGISGLLYNQFSLTVAIAVGLSTLMSLTLTPALSRVILKPATEEPALPFRWFNRGFDAIRTGYVWLLRWLLRLSWLVFAAFIAIVAVTVVLFVNRPTGFVPSEDQGYFIVNVQLPEAASFQRTRDVVFDIEDTIQGVTGVRDVVAIAGSSFVGNVNAPNFGFLIPILESWTDRPPDQNVNAIIADLRKQFAGYQDAQVQIFNAPPIPGVGSTGGVRLQLQGLEYQDPKVMAAQAQSFIDALNERPEVGRAFTTFSAGVPQIDFTVNRERAEQAGVPIGRLFNTSQAFLGSTFVNEFNKFGQTYRVFVQADTEARDSLADIAMLKVRNASNDMVPLETLIDAEYTTGPQAVSRYNLYPAVEIQAQPAPGISSGELVAGVEETAAENLPGAFGYEWTGAVFQQKQAAGWSPIIFTLAVLLVFLVLGAQFESLSLPFVVVLAVPFAAFGAISGLAIAGLDLDIFGQIGLLMLVGLSAKNAILIVQFARAQKGEAMGSVDAVIEAARLRLRPILMTALSFILGVMPLIISTGAGANARISLGVTVVSGMLAATILSLLMVPVIYVLIERLRASFARRKGEAAAQA</sequence>
<evidence type="ECO:0000313" key="10">
    <source>
        <dbReference type="EMBL" id="RIA55772.1"/>
    </source>
</evidence>